<protein>
    <submittedName>
        <fullName evidence="1">Uncharacterized protein</fullName>
    </submittedName>
</protein>
<keyword evidence="1" id="KW-0496">Mitochondrion</keyword>
<dbReference type="EMBL" id="KY774314">
    <property type="protein sequence ID" value="ART30735.1"/>
    <property type="molecule type" value="Genomic_DNA"/>
</dbReference>
<geneLocation type="mitochondrion" evidence="1"/>
<name>A0A1Y0AZY1_9LAMI</name>
<sequence>MYIVIEFSIPHKSRSKDKPLSFLSLWSSSKPSRLFSLCFG</sequence>
<gene>
    <name evidence="1" type="ORF">AEK19_MT0478</name>
</gene>
<evidence type="ECO:0000313" key="1">
    <source>
        <dbReference type="EMBL" id="ART30735.1"/>
    </source>
</evidence>
<proteinExistence type="predicted"/>
<accession>A0A1Y0AZY1</accession>
<reference evidence="1" key="1">
    <citation type="submission" date="2017-03" db="EMBL/GenBank/DDBJ databases">
        <title>The mitochondrial genome of the carnivorous plant Utricularia reniformis (Lentibulariaceae): structure, comparative analysis and evolutionary landmarks.</title>
        <authorList>
            <person name="Silva S.R."/>
            <person name="Alvarenga D.O."/>
            <person name="Michael T.P."/>
            <person name="Miranda V.F.O."/>
            <person name="Varani A.M."/>
        </authorList>
    </citation>
    <scope>NUCLEOTIDE SEQUENCE</scope>
</reference>
<organism evidence="1">
    <name type="scientific">Utricularia reniformis</name>
    <dbReference type="NCBI Taxonomy" id="192314"/>
    <lineage>
        <taxon>Eukaryota</taxon>
        <taxon>Viridiplantae</taxon>
        <taxon>Streptophyta</taxon>
        <taxon>Embryophyta</taxon>
        <taxon>Tracheophyta</taxon>
        <taxon>Spermatophyta</taxon>
        <taxon>Magnoliopsida</taxon>
        <taxon>eudicotyledons</taxon>
        <taxon>Gunneridae</taxon>
        <taxon>Pentapetalae</taxon>
        <taxon>asterids</taxon>
        <taxon>lamiids</taxon>
        <taxon>Lamiales</taxon>
        <taxon>Lentibulariaceae</taxon>
        <taxon>Utricularia</taxon>
    </lineage>
</organism>
<dbReference type="AlphaFoldDB" id="A0A1Y0AZY1"/>